<evidence type="ECO:0000256" key="5">
    <source>
        <dbReference type="ARBA" id="ARBA00022840"/>
    </source>
</evidence>
<keyword evidence="9" id="KW-1185">Reference proteome</keyword>
<dbReference type="CDD" id="cd03262">
    <property type="entry name" value="ABC_HisP_GlnQ"/>
    <property type="match status" value="1"/>
</dbReference>
<dbReference type="PANTHER" id="PTHR43166:SF14">
    <property type="entry name" value="GLUTAMINE TRANSPORT ATP-BINDING PROTEIN GLNQ"/>
    <property type="match status" value="1"/>
</dbReference>
<keyword evidence="3" id="KW-0813">Transport</keyword>
<dbReference type="InterPro" id="IPR050086">
    <property type="entry name" value="MetN_ABC_transporter-like"/>
</dbReference>
<evidence type="ECO:0000256" key="4">
    <source>
        <dbReference type="ARBA" id="ARBA00022741"/>
    </source>
</evidence>
<dbReference type="InterPro" id="IPR003439">
    <property type="entry name" value="ABC_transporter-like_ATP-bd"/>
</dbReference>
<sequence>MSLITCQKLSKHFGDTPVLQDIDLTVEAGEVVVIVGPSGSGKSTLLRCINVLEPLTGGTLEIDGKRLGERGTSARAIRRETGMVFQQFNLFPHMTARENVMLGPRKVRGQSRTEARATADRLLERVGLLQWADQLPGQLSGGQQQRVAIARALAVNPKVMLFDEPTSALDPELRGEVLQAMQDLAAEGMTMLIVTHEMRFAEAAANRLIFMDQGRVVHDGRPGPMFADPPSERFREFLGHVKS</sequence>
<dbReference type="GO" id="GO:0005886">
    <property type="term" value="C:plasma membrane"/>
    <property type="evidence" value="ECO:0007669"/>
    <property type="project" value="UniProtKB-SubCell"/>
</dbReference>
<dbReference type="OrthoDB" id="9802264at2"/>
<gene>
    <name evidence="8" type="ORF">SAMN04488052_102348</name>
</gene>
<dbReference type="GO" id="GO:0015424">
    <property type="term" value="F:ABC-type amino acid transporter activity"/>
    <property type="evidence" value="ECO:0007669"/>
    <property type="project" value="InterPro"/>
</dbReference>
<dbReference type="GO" id="GO:0005524">
    <property type="term" value="F:ATP binding"/>
    <property type="evidence" value="ECO:0007669"/>
    <property type="project" value="UniProtKB-KW"/>
</dbReference>
<comment type="subcellular location">
    <subcellularLocation>
        <location evidence="1">Cell inner membrane</location>
        <topology evidence="1">Peripheral membrane protein</topology>
    </subcellularLocation>
</comment>
<dbReference type="InterPro" id="IPR027417">
    <property type="entry name" value="P-loop_NTPase"/>
</dbReference>
<keyword evidence="5 8" id="KW-0067">ATP-binding</keyword>
<evidence type="ECO:0000313" key="8">
    <source>
        <dbReference type="EMBL" id="SEO71513.1"/>
    </source>
</evidence>
<dbReference type="PROSITE" id="PS00211">
    <property type="entry name" value="ABC_TRANSPORTER_1"/>
    <property type="match status" value="1"/>
</dbReference>
<evidence type="ECO:0000256" key="2">
    <source>
        <dbReference type="ARBA" id="ARBA00005417"/>
    </source>
</evidence>
<dbReference type="PIRSF" id="PIRSF039085">
    <property type="entry name" value="ABC_ATPase_HisP"/>
    <property type="match status" value="1"/>
</dbReference>
<keyword evidence="4" id="KW-0547">Nucleotide-binding</keyword>
<dbReference type="SMART" id="SM00382">
    <property type="entry name" value="AAA"/>
    <property type="match status" value="1"/>
</dbReference>
<dbReference type="FunFam" id="3.40.50.300:FF:000020">
    <property type="entry name" value="Amino acid ABC transporter ATP-binding component"/>
    <property type="match status" value="1"/>
</dbReference>
<dbReference type="Gene3D" id="3.40.50.300">
    <property type="entry name" value="P-loop containing nucleotide triphosphate hydrolases"/>
    <property type="match status" value="1"/>
</dbReference>
<evidence type="ECO:0000313" key="9">
    <source>
        <dbReference type="Proteomes" id="UP000199657"/>
    </source>
</evidence>
<reference evidence="8 9" key="1">
    <citation type="submission" date="2016-10" db="EMBL/GenBank/DDBJ databases">
        <authorList>
            <person name="de Groot N.N."/>
        </authorList>
    </citation>
    <scope>NUCLEOTIDE SEQUENCE [LARGE SCALE GENOMIC DNA]</scope>
    <source>
        <strain evidence="8 9">CGMCC 1.6291</strain>
    </source>
</reference>
<dbReference type="InterPro" id="IPR030679">
    <property type="entry name" value="ABC_ATPase_HisP-typ"/>
</dbReference>
<evidence type="ECO:0000256" key="6">
    <source>
        <dbReference type="ARBA" id="ARBA00022970"/>
    </source>
</evidence>
<dbReference type="SUPFAM" id="SSF52540">
    <property type="entry name" value="P-loop containing nucleoside triphosphate hydrolases"/>
    <property type="match status" value="1"/>
</dbReference>
<accession>A0A1H8RZZ3</accession>
<dbReference type="STRING" id="406100.SAMN04488052_102348"/>
<dbReference type="InterPro" id="IPR003593">
    <property type="entry name" value="AAA+_ATPase"/>
</dbReference>
<dbReference type="AlphaFoldDB" id="A0A1H8RZZ3"/>
<dbReference type="Pfam" id="PF00005">
    <property type="entry name" value="ABC_tran"/>
    <property type="match status" value="1"/>
</dbReference>
<dbReference type="GO" id="GO:0016887">
    <property type="term" value="F:ATP hydrolysis activity"/>
    <property type="evidence" value="ECO:0007669"/>
    <property type="project" value="InterPro"/>
</dbReference>
<feature type="domain" description="ABC transporter" evidence="7">
    <location>
        <begin position="4"/>
        <end position="238"/>
    </location>
</feature>
<dbReference type="Proteomes" id="UP000199657">
    <property type="component" value="Unassembled WGS sequence"/>
</dbReference>
<keyword evidence="6" id="KW-0029">Amino-acid transport</keyword>
<dbReference type="PANTHER" id="PTHR43166">
    <property type="entry name" value="AMINO ACID IMPORT ATP-BINDING PROTEIN"/>
    <property type="match status" value="1"/>
</dbReference>
<dbReference type="PROSITE" id="PS50893">
    <property type="entry name" value="ABC_TRANSPORTER_2"/>
    <property type="match status" value="1"/>
</dbReference>
<protein>
    <submittedName>
        <fullName evidence="8">Glutamine transport system ATP-binding protein</fullName>
    </submittedName>
</protein>
<dbReference type="EMBL" id="FOEG01000002">
    <property type="protein sequence ID" value="SEO71513.1"/>
    <property type="molecule type" value="Genomic_DNA"/>
</dbReference>
<proteinExistence type="inferred from homology"/>
<evidence type="ECO:0000256" key="1">
    <source>
        <dbReference type="ARBA" id="ARBA00004417"/>
    </source>
</evidence>
<name>A0A1H8RZZ3_9GAMM</name>
<comment type="similarity">
    <text evidence="2">Belongs to the ABC transporter superfamily.</text>
</comment>
<dbReference type="RefSeq" id="WP_091641083.1">
    <property type="nucleotide sequence ID" value="NZ_FOEG01000002.1"/>
</dbReference>
<organism evidence="8 9">
    <name type="scientific">Aquisalimonas asiatica</name>
    <dbReference type="NCBI Taxonomy" id="406100"/>
    <lineage>
        <taxon>Bacteria</taxon>
        <taxon>Pseudomonadati</taxon>
        <taxon>Pseudomonadota</taxon>
        <taxon>Gammaproteobacteria</taxon>
        <taxon>Chromatiales</taxon>
        <taxon>Ectothiorhodospiraceae</taxon>
        <taxon>Aquisalimonas</taxon>
    </lineage>
</organism>
<evidence type="ECO:0000259" key="7">
    <source>
        <dbReference type="PROSITE" id="PS50893"/>
    </source>
</evidence>
<evidence type="ECO:0000256" key="3">
    <source>
        <dbReference type="ARBA" id="ARBA00022448"/>
    </source>
</evidence>
<dbReference type="InterPro" id="IPR017871">
    <property type="entry name" value="ABC_transporter-like_CS"/>
</dbReference>